<reference evidence="2" key="1">
    <citation type="submission" date="2022-07" db="EMBL/GenBank/DDBJ databases">
        <title>FELIX.</title>
        <authorList>
            <person name="Wan K.H."/>
            <person name="Park S."/>
            <person name="Lawrence Q."/>
            <person name="Eichenberger J.P."/>
            <person name="Booth B.W."/>
            <person name="Piaggio A.J."/>
            <person name="Chandler J.C."/>
            <person name="Franklin A.B."/>
            <person name="Celniker S.E."/>
        </authorList>
    </citation>
    <scope>NUCLEOTIDE SEQUENCE</scope>
    <source>
        <strain evidence="2">QA-1986 374</strain>
    </source>
</reference>
<name>A0ABY5JP46_9BACI</name>
<dbReference type="EMBL" id="CP101914">
    <property type="protein sequence ID" value="UUI02054.1"/>
    <property type="molecule type" value="Genomic_DNA"/>
</dbReference>
<feature type="transmembrane region" description="Helical" evidence="1">
    <location>
        <begin position="44"/>
        <end position="64"/>
    </location>
</feature>
<keyword evidence="1" id="KW-0812">Transmembrane</keyword>
<evidence type="ECO:0000313" key="2">
    <source>
        <dbReference type="EMBL" id="UUI02054.1"/>
    </source>
</evidence>
<organism evidence="2 3">
    <name type="scientific">Oceanobacillus jeddahense</name>
    <dbReference type="NCBI Taxonomy" id="1462527"/>
    <lineage>
        <taxon>Bacteria</taxon>
        <taxon>Bacillati</taxon>
        <taxon>Bacillota</taxon>
        <taxon>Bacilli</taxon>
        <taxon>Bacillales</taxon>
        <taxon>Bacillaceae</taxon>
        <taxon>Oceanobacillus</taxon>
    </lineage>
</organism>
<keyword evidence="1" id="KW-1133">Transmembrane helix</keyword>
<feature type="transmembrane region" description="Helical" evidence="1">
    <location>
        <begin position="20"/>
        <end position="38"/>
    </location>
</feature>
<sequence>MSRNSNRKQGKSIEKWTPFLGIIGSLVGVVLGSSLYYFFQGEEFPYDVLLGGITGAIIIAVFVWRMKKRKKDNTPEADERVKHNVFRFSAYASHLSLVILFLGLTVITLFGIESVSIMYLWIFFFAYIWITGIGTVIARRR</sequence>
<evidence type="ECO:0000256" key="1">
    <source>
        <dbReference type="SAM" id="Phobius"/>
    </source>
</evidence>
<keyword evidence="3" id="KW-1185">Reference proteome</keyword>
<feature type="transmembrane region" description="Helical" evidence="1">
    <location>
        <begin position="85"/>
        <end position="112"/>
    </location>
</feature>
<dbReference type="RefSeq" id="WP_256707332.1">
    <property type="nucleotide sequence ID" value="NZ_CP101914.1"/>
</dbReference>
<gene>
    <name evidence="2" type="ORF">NP439_18700</name>
</gene>
<feature type="transmembrane region" description="Helical" evidence="1">
    <location>
        <begin position="118"/>
        <end position="138"/>
    </location>
</feature>
<dbReference type="Proteomes" id="UP001059773">
    <property type="component" value="Chromosome"/>
</dbReference>
<keyword evidence="1" id="KW-0472">Membrane</keyword>
<accession>A0ABY5JP46</accession>
<evidence type="ECO:0000313" key="3">
    <source>
        <dbReference type="Proteomes" id="UP001059773"/>
    </source>
</evidence>
<protein>
    <recommendedName>
        <fullName evidence="4">DUF2178 domain-containing protein</fullName>
    </recommendedName>
</protein>
<evidence type="ECO:0008006" key="4">
    <source>
        <dbReference type="Google" id="ProtNLM"/>
    </source>
</evidence>
<proteinExistence type="predicted"/>